<proteinExistence type="predicted"/>
<organism evidence="3 4">
    <name type="scientific">Panaeolus cyanescens</name>
    <dbReference type="NCBI Taxonomy" id="181874"/>
    <lineage>
        <taxon>Eukaryota</taxon>
        <taxon>Fungi</taxon>
        <taxon>Dikarya</taxon>
        <taxon>Basidiomycota</taxon>
        <taxon>Agaricomycotina</taxon>
        <taxon>Agaricomycetes</taxon>
        <taxon>Agaricomycetidae</taxon>
        <taxon>Agaricales</taxon>
        <taxon>Agaricineae</taxon>
        <taxon>Galeropsidaceae</taxon>
        <taxon>Panaeolus</taxon>
    </lineage>
</organism>
<evidence type="ECO:0000313" key="4">
    <source>
        <dbReference type="Proteomes" id="UP000284842"/>
    </source>
</evidence>
<protein>
    <recommendedName>
        <fullName evidence="2">AB hydrolase-1 domain-containing protein</fullName>
    </recommendedName>
</protein>
<dbReference type="InParanoid" id="A0A409YHF5"/>
<gene>
    <name evidence="3" type="ORF">CVT24_002002</name>
</gene>
<dbReference type="InterPro" id="IPR000073">
    <property type="entry name" value="AB_hydrolase_1"/>
</dbReference>
<evidence type="ECO:0000256" key="1">
    <source>
        <dbReference type="SAM" id="MobiDB-lite"/>
    </source>
</evidence>
<comment type="caution">
    <text evidence="3">The sequence shown here is derived from an EMBL/GenBank/DDBJ whole genome shotgun (WGS) entry which is preliminary data.</text>
</comment>
<dbReference type="Pfam" id="PF00561">
    <property type="entry name" value="Abhydrolase_1"/>
    <property type="match status" value="1"/>
</dbReference>
<feature type="compositionally biased region" description="Polar residues" evidence="1">
    <location>
        <begin position="413"/>
        <end position="422"/>
    </location>
</feature>
<evidence type="ECO:0000259" key="2">
    <source>
        <dbReference type="Pfam" id="PF00561"/>
    </source>
</evidence>
<dbReference type="EMBL" id="NHTK01001168">
    <property type="protein sequence ID" value="PPR02453.1"/>
    <property type="molecule type" value="Genomic_DNA"/>
</dbReference>
<dbReference type="SUPFAM" id="SSF53474">
    <property type="entry name" value="alpha/beta-Hydrolases"/>
    <property type="match status" value="1"/>
</dbReference>
<dbReference type="AlphaFoldDB" id="A0A409YHF5"/>
<dbReference type="Gene3D" id="3.40.50.1820">
    <property type="entry name" value="alpha/beta hydrolase"/>
    <property type="match status" value="1"/>
</dbReference>
<sequence>MPTVDLYSGTDYASIYYTTNTTYNNIGAFDPEKPTIIILHPLFLDSSWLDLQMGDYRLNKRYNMIAFDMRCCGRSDSRPTGRHDTWVEAADLAFCVQRLHLPPSHILALEGISTSCALRFAVLFPEYCLSLTLVNVPAPVELKWIYKNLDELMHASSFAEDLGSFEKAAFECIEFLFGPDSDPDLVDELISFWGEMYPPSRRPRIAEMTSAYINRSALSPEAYASITQPVLIIQGEKNELCPMKYAEKLVSFLTGVKDGPILYTVKGGTTMLSVVPGNASIVNKVFSSFLARLPHHRSEIVPPDVSVEDRMRMALRRLSELHGDPEMAYYDPFCSLSFSCLTPEVTKSQSVLLRHYRKNSHLAFNPADIEDIVFRRSKEDHWSDDERHGSSVAGHSIGPFERGKQETDRGERLSSQSDNSPADSPLLRMAFLTSAAEKSNNKGSIVKSIGSTQTTSLHRLLS</sequence>
<feature type="compositionally biased region" description="Basic and acidic residues" evidence="1">
    <location>
        <begin position="401"/>
        <end position="412"/>
    </location>
</feature>
<evidence type="ECO:0000313" key="3">
    <source>
        <dbReference type="EMBL" id="PPR02453.1"/>
    </source>
</evidence>
<keyword evidence="4" id="KW-1185">Reference proteome</keyword>
<dbReference type="Proteomes" id="UP000284842">
    <property type="component" value="Unassembled WGS sequence"/>
</dbReference>
<reference evidence="3 4" key="1">
    <citation type="journal article" date="2018" name="Evol. Lett.">
        <title>Horizontal gene cluster transfer increased hallucinogenic mushroom diversity.</title>
        <authorList>
            <person name="Reynolds H.T."/>
            <person name="Vijayakumar V."/>
            <person name="Gluck-Thaler E."/>
            <person name="Korotkin H.B."/>
            <person name="Matheny P.B."/>
            <person name="Slot J.C."/>
        </authorList>
    </citation>
    <scope>NUCLEOTIDE SEQUENCE [LARGE SCALE GENOMIC DNA]</scope>
    <source>
        <strain evidence="3 4">2629</strain>
    </source>
</reference>
<accession>A0A409YHF5</accession>
<feature type="domain" description="AB hydrolase-1" evidence="2">
    <location>
        <begin position="35"/>
        <end position="253"/>
    </location>
</feature>
<name>A0A409YHF5_9AGAR</name>
<dbReference type="OrthoDB" id="19657at2759"/>
<dbReference type="InterPro" id="IPR029058">
    <property type="entry name" value="AB_hydrolase_fold"/>
</dbReference>
<feature type="region of interest" description="Disordered" evidence="1">
    <location>
        <begin position="382"/>
        <end position="429"/>
    </location>
</feature>